<dbReference type="InterPro" id="IPR000504">
    <property type="entry name" value="RRM_dom"/>
</dbReference>
<protein>
    <recommendedName>
        <fullName evidence="7">RRM domain-containing protein</fullName>
    </recommendedName>
</protein>
<dbReference type="PROSITE" id="PS50102">
    <property type="entry name" value="RRM"/>
    <property type="match status" value="1"/>
</dbReference>
<organism evidence="8 9">
    <name type="scientific">Carnegiea gigantea</name>
    <dbReference type="NCBI Taxonomy" id="171969"/>
    <lineage>
        <taxon>Eukaryota</taxon>
        <taxon>Viridiplantae</taxon>
        <taxon>Streptophyta</taxon>
        <taxon>Embryophyta</taxon>
        <taxon>Tracheophyta</taxon>
        <taxon>Spermatophyta</taxon>
        <taxon>Magnoliopsida</taxon>
        <taxon>eudicotyledons</taxon>
        <taxon>Gunneridae</taxon>
        <taxon>Pentapetalae</taxon>
        <taxon>Caryophyllales</taxon>
        <taxon>Cactineae</taxon>
        <taxon>Cactaceae</taxon>
        <taxon>Cactoideae</taxon>
        <taxon>Echinocereeae</taxon>
        <taxon>Carnegiea</taxon>
    </lineage>
</organism>
<feature type="domain" description="RRM" evidence="7">
    <location>
        <begin position="162"/>
        <end position="269"/>
    </location>
</feature>
<feature type="compositionally biased region" description="Basic and acidic residues" evidence="6">
    <location>
        <begin position="360"/>
        <end position="452"/>
    </location>
</feature>
<dbReference type="InterPro" id="IPR051183">
    <property type="entry name" value="U1_U11-U12_snRNP_70-35kDa"/>
</dbReference>
<evidence type="ECO:0000256" key="6">
    <source>
        <dbReference type="SAM" id="MobiDB-lite"/>
    </source>
</evidence>
<evidence type="ECO:0000256" key="1">
    <source>
        <dbReference type="ARBA" id="ARBA00004123"/>
    </source>
</evidence>
<dbReference type="SUPFAM" id="SSF54928">
    <property type="entry name" value="RNA-binding domain, RBD"/>
    <property type="match status" value="1"/>
</dbReference>
<dbReference type="GO" id="GO:0071004">
    <property type="term" value="C:U2-type prespliceosome"/>
    <property type="evidence" value="ECO:0007669"/>
    <property type="project" value="TreeGrafter"/>
</dbReference>
<name>A0A9Q1JVF5_9CARY</name>
<dbReference type="InterPro" id="IPR035979">
    <property type="entry name" value="RBD_domain_sf"/>
</dbReference>
<dbReference type="InterPro" id="IPR012677">
    <property type="entry name" value="Nucleotide-bd_a/b_plait_sf"/>
</dbReference>
<feature type="compositionally biased region" description="Basic and acidic residues" evidence="6">
    <location>
        <begin position="461"/>
        <end position="514"/>
    </location>
</feature>
<feature type="compositionally biased region" description="Basic and acidic residues" evidence="6">
    <location>
        <begin position="311"/>
        <end position="353"/>
    </location>
</feature>
<dbReference type="Pfam" id="PF00076">
    <property type="entry name" value="RRM_1"/>
    <property type="match status" value="1"/>
</dbReference>
<evidence type="ECO:0000256" key="4">
    <source>
        <dbReference type="ARBA" id="ARBA00023274"/>
    </source>
</evidence>
<evidence type="ECO:0000313" key="9">
    <source>
        <dbReference type="Proteomes" id="UP001153076"/>
    </source>
</evidence>
<gene>
    <name evidence="8" type="ORF">Cgig2_025647</name>
</gene>
<dbReference type="CDD" id="cd12236">
    <property type="entry name" value="RRM_snRNP70"/>
    <property type="match status" value="1"/>
</dbReference>
<comment type="subcellular location">
    <subcellularLocation>
        <location evidence="1">Nucleus</location>
    </subcellularLocation>
</comment>
<keyword evidence="3" id="KW-0539">Nucleus</keyword>
<proteinExistence type="predicted"/>
<evidence type="ECO:0000313" key="8">
    <source>
        <dbReference type="EMBL" id="KAJ8431605.1"/>
    </source>
</evidence>
<keyword evidence="9" id="KW-1185">Reference proteome</keyword>
<dbReference type="PANTHER" id="PTHR13952">
    <property type="entry name" value="U1 SMALL NUCLEAR RIBONUCLEOPROTEIN 70 KD"/>
    <property type="match status" value="1"/>
</dbReference>
<evidence type="ECO:0000256" key="3">
    <source>
        <dbReference type="ARBA" id="ARBA00023242"/>
    </source>
</evidence>
<sequence>MGDYNDAFLRNQNAAVQGRTKAQNRANVLQLKAIGSSHPTGLTPNLLKLFEPRPPLEYKPPPEKRKCPPYTGKKNLWNIVVFARSSRAHYKEEVYGMAQYVNLFAEPGDPEYAPPVPEVETPAQRRARIHKLRLEKGAAKAAEELEKYDPQNDPSATGDPYKTLFVARLSYETSESRLKREFETYGPIKRVKMVYDKETNKPRGYAFIEYAHTRDMKSLCYTPMLDLSYYCFTSSFTDATCLFAWTAAYKQADGRKIDGRRVLVDVERGRTVPNWRPRRLGGGLGTTRVGDVDVNQRSVREVQSGGPSRSAEPRVREDREREKSRERGREREREREKSRERSHDRPRDRDHREDRHHRDRERTRDKEKERDRGRDRDRDRTRDRDRGRERGREYERERDRERPRDRDRERDRDYETGEGDHDRGRSRDRDYDHDHEAKHDRDRHGERERGYDHDEDPGWYESDHAQKHSETEHDDKNYDRYGHNQGRGHYDEDAAAGDDDRYNHYPDDRGRYEQMDEDNYN</sequence>
<dbReference type="Pfam" id="PF12220">
    <property type="entry name" value="U1snRNP70_N"/>
    <property type="match status" value="1"/>
</dbReference>
<dbReference type="GO" id="GO:0000398">
    <property type="term" value="P:mRNA splicing, via spliceosome"/>
    <property type="evidence" value="ECO:0007669"/>
    <property type="project" value="TreeGrafter"/>
</dbReference>
<evidence type="ECO:0000256" key="2">
    <source>
        <dbReference type="ARBA" id="ARBA00022884"/>
    </source>
</evidence>
<dbReference type="Proteomes" id="UP001153076">
    <property type="component" value="Unassembled WGS sequence"/>
</dbReference>
<dbReference type="SMART" id="SM00360">
    <property type="entry name" value="RRM"/>
    <property type="match status" value="1"/>
</dbReference>
<feature type="region of interest" description="Disordered" evidence="6">
    <location>
        <begin position="274"/>
        <end position="521"/>
    </location>
</feature>
<dbReference type="InterPro" id="IPR022023">
    <property type="entry name" value="U1snRNP70_N"/>
</dbReference>
<dbReference type="AlphaFoldDB" id="A0A9Q1JVF5"/>
<dbReference type="PANTHER" id="PTHR13952:SF5">
    <property type="entry name" value="U1 SMALL NUCLEAR RIBONUCLEOPROTEIN 70 KDA"/>
    <property type="match status" value="1"/>
</dbReference>
<dbReference type="Gene3D" id="3.30.70.330">
    <property type="match status" value="1"/>
</dbReference>
<keyword evidence="4" id="KW-0687">Ribonucleoprotein</keyword>
<reference evidence="8" key="1">
    <citation type="submission" date="2022-04" db="EMBL/GenBank/DDBJ databases">
        <title>Carnegiea gigantea Genome sequencing and assembly v2.</title>
        <authorList>
            <person name="Copetti D."/>
            <person name="Sanderson M.J."/>
            <person name="Burquez A."/>
            <person name="Wojciechowski M.F."/>
        </authorList>
    </citation>
    <scope>NUCLEOTIDE SEQUENCE</scope>
    <source>
        <strain evidence="8">SGP5-SGP5p</strain>
        <tissue evidence="8">Aerial part</tissue>
    </source>
</reference>
<dbReference type="OrthoDB" id="4207594at2759"/>
<dbReference type="EMBL" id="JAKOGI010000680">
    <property type="protein sequence ID" value="KAJ8431605.1"/>
    <property type="molecule type" value="Genomic_DNA"/>
</dbReference>
<comment type="caution">
    <text evidence="8">The sequence shown here is derived from an EMBL/GenBank/DDBJ whole genome shotgun (WGS) entry which is preliminary data.</text>
</comment>
<dbReference type="InterPro" id="IPR034143">
    <property type="entry name" value="snRNP70_RRM"/>
</dbReference>
<dbReference type="GO" id="GO:0030619">
    <property type="term" value="F:U1 snRNA binding"/>
    <property type="evidence" value="ECO:0007669"/>
    <property type="project" value="InterPro"/>
</dbReference>
<dbReference type="GO" id="GO:0003729">
    <property type="term" value="F:mRNA binding"/>
    <property type="evidence" value="ECO:0007669"/>
    <property type="project" value="TreeGrafter"/>
</dbReference>
<accession>A0A9Q1JVF5</accession>
<dbReference type="GO" id="GO:0005685">
    <property type="term" value="C:U1 snRNP"/>
    <property type="evidence" value="ECO:0007669"/>
    <property type="project" value="TreeGrafter"/>
</dbReference>
<evidence type="ECO:0000259" key="7">
    <source>
        <dbReference type="PROSITE" id="PS50102"/>
    </source>
</evidence>
<evidence type="ECO:0000256" key="5">
    <source>
        <dbReference type="PROSITE-ProRule" id="PRU00176"/>
    </source>
</evidence>
<keyword evidence="2 5" id="KW-0694">RNA-binding</keyword>
<dbReference type="FunFam" id="3.30.70.330:FF:000514">
    <property type="entry name" value="Small nuclear ribonucleoprotein 70 (U1)"/>
    <property type="match status" value="1"/>
</dbReference>
<dbReference type="GO" id="GO:0071011">
    <property type="term" value="C:precatalytic spliceosome"/>
    <property type="evidence" value="ECO:0007669"/>
    <property type="project" value="TreeGrafter"/>
</dbReference>